<evidence type="ECO:0000256" key="4">
    <source>
        <dbReference type="ARBA" id="ARBA00022840"/>
    </source>
</evidence>
<keyword evidence="1 9" id="KW-0808">Transferase</keyword>
<dbReference type="SMART" id="SM00240">
    <property type="entry name" value="FHA"/>
    <property type="match status" value="1"/>
</dbReference>
<accession>A0A4P2PU56</accession>
<evidence type="ECO:0000259" key="7">
    <source>
        <dbReference type="PROSITE" id="PS50006"/>
    </source>
</evidence>
<dbReference type="InterPro" id="IPR008271">
    <property type="entry name" value="Ser/Thr_kinase_AS"/>
</dbReference>
<reference evidence="9 10" key="1">
    <citation type="submission" date="2015-09" db="EMBL/GenBank/DDBJ databases">
        <title>Sorangium comparison.</title>
        <authorList>
            <person name="Zaburannyi N."/>
            <person name="Bunk B."/>
            <person name="Overmann J."/>
            <person name="Mueller R."/>
        </authorList>
    </citation>
    <scope>NUCLEOTIDE SEQUENCE [LARGE SCALE GENOMIC DNA]</scope>
    <source>
        <strain evidence="9 10">So ceGT47</strain>
    </source>
</reference>
<dbReference type="EC" id="2.7.11.1" evidence="9"/>
<dbReference type="Proteomes" id="UP000295781">
    <property type="component" value="Chromosome"/>
</dbReference>
<evidence type="ECO:0000259" key="8">
    <source>
        <dbReference type="PROSITE" id="PS50011"/>
    </source>
</evidence>
<keyword evidence="2 5" id="KW-0547">Nucleotide-binding</keyword>
<organism evidence="9 10">
    <name type="scientific">Sorangium cellulosum</name>
    <name type="common">Polyangium cellulosum</name>
    <dbReference type="NCBI Taxonomy" id="56"/>
    <lineage>
        <taxon>Bacteria</taxon>
        <taxon>Pseudomonadati</taxon>
        <taxon>Myxococcota</taxon>
        <taxon>Polyangia</taxon>
        <taxon>Polyangiales</taxon>
        <taxon>Polyangiaceae</taxon>
        <taxon>Sorangium</taxon>
    </lineage>
</organism>
<evidence type="ECO:0000313" key="9">
    <source>
        <dbReference type="EMBL" id="AUX20285.1"/>
    </source>
</evidence>
<evidence type="ECO:0000256" key="3">
    <source>
        <dbReference type="ARBA" id="ARBA00022777"/>
    </source>
</evidence>
<name>A0A4P2PU56_SORCE</name>
<proteinExistence type="predicted"/>
<dbReference type="AlphaFoldDB" id="A0A4P2PU56"/>
<evidence type="ECO:0000256" key="2">
    <source>
        <dbReference type="ARBA" id="ARBA00022741"/>
    </source>
</evidence>
<evidence type="ECO:0000256" key="6">
    <source>
        <dbReference type="SAM" id="MobiDB-lite"/>
    </source>
</evidence>
<sequence>MDDPARSPCRVSARQRRAGPELFLTLRAPVAVTKEPLPPIDVGTVINDRYEVLKSIGKGGMGEVFLAFDRLTQQQVALKVVPEASAMPGDDEALRQEVILAQKARHPNVCRVHDLAPSPWGPILVMEYIPGQTLHNHIRNKRKAACGFTADEFRKISTDICAGLAAIHQQGLVHGDLKPGNVMVAEDRAVILDFGFAKERARAAVRKPGAPPDGGTPHYMSPERLRNGGASPEDDVYAAALTLWEMWTCRVPEPGYKPRLKTMKQQITFDVPAALTNDEIRQIFRALNPDPQMRPQARHMRFFNPTQTTTAPIQLPRERIDPGPAPGRAIKTQFTPGAQSLLITYATNAPESVATLFPLLKPVLSIGRRSDQDLVLAEATVSGSHALLRWQTGSWLIEDLNSTNGTYADFPFERKAQVSLFHGGEVQLGECRLMAVTFGPDSPHHDKARRYLARRDGLTGLLVREHLMKAIDEDGFFAEWAEVPMQIARFELRGQNGLVSLRPTILEMLALRKAALQVVDLTQTLLLSLTPAAAGRTGPLTFVVSIVGPNLDEAQHVVEQVVAQVQSTLPETLELTATLVKCEPGRPARTLID</sequence>
<feature type="region of interest" description="Disordered" evidence="6">
    <location>
        <begin position="204"/>
        <end position="231"/>
    </location>
</feature>
<keyword evidence="3 9" id="KW-0418">Kinase</keyword>
<dbReference type="Pfam" id="PF00498">
    <property type="entry name" value="FHA"/>
    <property type="match status" value="1"/>
</dbReference>
<dbReference type="PROSITE" id="PS50011">
    <property type="entry name" value="PROTEIN_KINASE_DOM"/>
    <property type="match status" value="1"/>
</dbReference>
<dbReference type="InterPro" id="IPR011009">
    <property type="entry name" value="Kinase-like_dom_sf"/>
</dbReference>
<dbReference type="PANTHER" id="PTHR43289">
    <property type="entry name" value="MITOGEN-ACTIVATED PROTEIN KINASE KINASE KINASE 20-RELATED"/>
    <property type="match status" value="1"/>
</dbReference>
<dbReference type="CDD" id="cd00060">
    <property type="entry name" value="FHA"/>
    <property type="match status" value="1"/>
</dbReference>
<dbReference type="PROSITE" id="PS00108">
    <property type="entry name" value="PROTEIN_KINASE_ST"/>
    <property type="match status" value="1"/>
</dbReference>
<feature type="domain" description="Protein kinase" evidence="8">
    <location>
        <begin position="50"/>
        <end position="307"/>
    </location>
</feature>
<dbReference type="InterPro" id="IPR017441">
    <property type="entry name" value="Protein_kinase_ATP_BS"/>
</dbReference>
<dbReference type="SUPFAM" id="SSF56112">
    <property type="entry name" value="Protein kinase-like (PK-like)"/>
    <property type="match status" value="1"/>
</dbReference>
<dbReference type="SMART" id="SM00220">
    <property type="entry name" value="S_TKc"/>
    <property type="match status" value="1"/>
</dbReference>
<feature type="binding site" evidence="5">
    <location>
        <position position="79"/>
    </location>
    <ligand>
        <name>ATP</name>
        <dbReference type="ChEBI" id="CHEBI:30616"/>
    </ligand>
</feature>
<dbReference type="EMBL" id="CP012670">
    <property type="protein sequence ID" value="AUX20285.1"/>
    <property type="molecule type" value="Genomic_DNA"/>
</dbReference>
<dbReference type="Gene3D" id="2.60.200.20">
    <property type="match status" value="1"/>
</dbReference>
<dbReference type="CDD" id="cd14014">
    <property type="entry name" value="STKc_PknB_like"/>
    <property type="match status" value="1"/>
</dbReference>
<dbReference type="Gene3D" id="1.10.510.10">
    <property type="entry name" value="Transferase(Phosphotransferase) domain 1"/>
    <property type="match status" value="1"/>
</dbReference>
<feature type="domain" description="FHA" evidence="7">
    <location>
        <begin position="364"/>
        <end position="409"/>
    </location>
</feature>
<dbReference type="Pfam" id="PF00069">
    <property type="entry name" value="Pkinase"/>
    <property type="match status" value="1"/>
</dbReference>
<dbReference type="InterPro" id="IPR000719">
    <property type="entry name" value="Prot_kinase_dom"/>
</dbReference>
<keyword evidence="4 5" id="KW-0067">ATP-binding</keyword>
<dbReference type="PROSITE" id="PS50006">
    <property type="entry name" value="FHA_DOMAIN"/>
    <property type="match status" value="1"/>
</dbReference>
<dbReference type="Gene3D" id="3.30.200.20">
    <property type="entry name" value="Phosphorylase Kinase, domain 1"/>
    <property type="match status" value="1"/>
</dbReference>
<protein>
    <submittedName>
        <fullName evidence="9">Protein kinase</fullName>
        <ecNumber evidence="9">2.7.11.1</ecNumber>
    </submittedName>
</protein>
<evidence type="ECO:0000256" key="5">
    <source>
        <dbReference type="PROSITE-ProRule" id="PRU10141"/>
    </source>
</evidence>
<gene>
    <name evidence="9" type="ORF">SOCEGT47_007510</name>
</gene>
<evidence type="ECO:0000313" key="10">
    <source>
        <dbReference type="Proteomes" id="UP000295781"/>
    </source>
</evidence>
<dbReference type="InterPro" id="IPR008984">
    <property type="entry name" value="SMAD_FHA_dom_sf"/>
</dbReference>
<evidence type="ECO:0000256" key="1">
    <source>
        <dbReference type="ARBA" id="ARBA00022679"/>
    </source>
</evidence>
<dbReference type="PANTHER" id="PTHR43289:SF6">
    <property type="entry name" value="SERINE_THREONINE-PROTEIN KINASE NEKL-3"/>
    <property type="match status" value="1"/>
</dbReference>
<dbReference type="PROSITE" id="PS00107">
    <property type="entry name" value="PROTEIN_KINASE_ATP"/>
    <property type="match status" value="1"/>
</dbReference>
<dbReference type="SUPFAM" id="SSF49879">
    <property type="entry name" value="SMAD/FHA domain"/>
    <property type="match status" value="1"/>
</dbReference>
<dbReference type="GO" id="GO:0004674">
    <property type="term" value="F:protein serine/threonine kinase activity"/>
    <property type="evidence" value="ECO:0007669"/>
    <property type="project" value="UniProtKB-EC"/>
</dbReference>
<dbReference type="InterPro" id="IPR000253">
    <property type="entry name" value="FHA_dom"/>
</dbReference>
<dbReference type="GO" id="GO:0005524">
    <property type="term" value="F:ATP binding"/>
    <property type="evidence" value="ECO:0007669"/>
    <property type="project" value="UniProtKB-UniRule"/>
</dbReference>